<dbReference type="InterPro" id="IPR012093">
    <property type="entry name" value="Pirin"/>
</dbReference>
<comment type="caution">
    <text evidence="6">The sequence shown here is derived from an EMBL/GenBank/DDBJ whole genome shotgun (WGS) entry which is preliminary data.</text>
</comment>
<keyword evidence="2" id="KW-0479">Metal-binding</keyword>
<proteinExistence type="inferred from homology"/>
<dbReference type="InterPro" id="IPR014710">
    <property type="entry name" value="RmlC-like_jellyroll"/>
</dbReference>
<gene>
    <name evidence="6" type="ORF">F9K24_03020</name>
</gene>
<feature type="binding site" evidence="2">
    <location>
        <position position="63"/>
    </location>
    <ligand>
        <name>Fe cation</name>
        <dbReference type="ChEBI" id="CHEBI:24875"/>
    </ligand>
</feature>
<dbReference type="EMBL" id="WBUI01000002">
    <property type="protein sequence ID" value="KAB2934763.1"/>
    <property type="molecule type" value="Genomic_DNA"/>
</dbReference>
<feature type="binding site" evidence="2">
    <location>
        <position position="65"/>
    </location>
    <ligand>
        <name>Fe cation</name>
        <dbReference type="ChEBI" id="CHEBI:24875"/>
    </ligand>
</feature>
<dbReference type="PANTHER" id="PTHR13903">
    <property type="entry name" value="PIRIN-RELATED"/>
    <property type="match status" value="1"/>
</dbReference>
<feature type="binding site" evidence="2">
    <location>
        <position position="109"/>
    </location>
    <ligand>
        <name>Fe cation</name>
        <dbReference type="ChEBI" id="CHEBI:24875"/>
    </ligand>
</feature>
<evidence type="ECO:0000259" key="4">
    <source>
        <dbReference type="Pfam" id="PF02678"/>
    </source>
</evidence>
<protein>
    <submittedName>
        <fullName evidence="6">Pirin family protein</fullName>
    </submittedName>
</protein>
<dbReference type="InterPro" id="IPR003829">
    <property type="entry name" value="Pirin_N_dom"/>
</dbReference>
<keyword evidence="2" id="KW-0408">Iron</keyword>
<evidence type="ECO:0000256" key="3">
    <source>
        <dbReference type="RuleBase" id="RU003457"/>
    </source>
</evidence>
<dbReference type="SUPFAM" id="SSF51182">
    <property type="entry name" value="RmlC-like cupins"/>
    <property type="match status" value="1"/>
</dbReference>
<dbReference type="PANTHER" id="PTHR13903:SF8">
    <property type="entry name" value="PIRIN"/>
    <property type="match status" value="1"/>
</dbReference>
<name>A0A833H439_9LEPT</name>
<reference evidence="6 7" key="1">
    <citation type="submission" date="2019-10" db="EMBL/GenBank/DDBJ databases">
        <title>Extracellular Electron Transfer in a Candidatus Methanoperedens spp. Enrichment Culture.</title>
        <authorList>
            <person name="Berger S."/>
            <person name="Rangel Shaw D."/>
            <person name="Berben T."/>
            <person name="In 'T Zandt M."/>
            <person name="Frank J."/>
            <person name="Reimann J."/>
            <person name="Jetten M.S.M."/>
            <person name="Welte C.U."/>
        </authorList>
    </citation>
    <scope>NUCLEOTIDE SEQUENCE [LARGE SCALE GENOMIC DNA]</scope>
    <source>
        <strain evidence="6">SB12</strain>
    </source>
</reference>
<comment type="similarity">
    <text evidence="1 3">Belongs to the pirin family.</text>
</comment>
<evidence type="ECO:0000313" key="6">
    <source>
        <dbReference type="EMBL" id="KAB2934763.1"/>
    </source>
</evidence>
<dbReference type="Gene3D" id="2.60.120.10">
    <property type="entry name" value="Jelly Rolls"/>
    <property type="match status" value="2"/>
</dbReference>
<dbReference type="AlphaFoldDB" id="A0A833H439"/>
<accession>A0A833H439</accession>
<evidence type="ECO:0000313" key="7">
    <source>
        <dbReference type="Proteomes" id="UP000460298"/>
    </source>
</evidence>
<dbReference type="GO" id="GO:0046872">
    <property type="term" value="F:metal ion binding"/>
    <property type="evidence" value="ECO:0007669"/>
    <property type="project" value="UniProtKB-KW"/>
</dbReference>
<evidence type="ECO:0000256" key="2">
    <source>
        <dbReference type="PIRSR" id="PIRSR006232-1"/>
    </source>
</evidence>
<dbReference type="PIRSF" id="PIRSF006232">
    <property type="entry name" value="Pirin"/>
    <property type="match status" value="1"/>
</dbReference>
<evidence type="ECO:0000256" key="1">
    <source>
        <dbReference type="ARBA" id="ARBA00008416"/>
    </source>
</evidence>
<dbReference type="InterPro" id="IPR011051">
    <property type="entry name" value="RmlC_Cupin_sf"/>
</dbReference>
<dbReference type="CDD" id="cd02247">
    <property type="entry name" value="cupin_pirin_C"/>
    <property type="match status" value="1"/>
</dbReference>
<feature type="domain" description="Pirin C-terminal" evidence="5">
    <location>
        <begin position="183"/>
        <end position="283"/>
    </location>
</feature>
<comment type="cofactor">
    <cofactor evidence="2">
        <name>Fe cation</name>
        <dbReference type="ChEBI" id="CHEBI:24875"/>
    </cofactor>
    <text evidence="2">Binds 1 Fe cation per subunit.</text>
</comment>
<sequence length="285" mass="31349">MNENEVKRHVLGIHPGMPTSDGAGVQLRRFIGTPELSIYDPFLLLDVFHSDDPGAYIAGFPPHPHRGFETVTYLIAGRMRHRDSRGNEGLLGPGSVQWMTAGRGIIHSEMPEQEHGLLRGTQLWVNLPGRLKMVDPAYQDIPADRFPDVMLGQSDDADGTLKVIAGAYGETTGPTQTHIPIHYFDVELAANRSFHHSIPEAWNVFVLVLEGDLTIGNRRVPTTSTAFLSRGREIEISAGEEGSRFLLIGGEPIGEPVARGGPFVMNTKEEVLQAFYDYEAGRLDA</sequence>
<dbReference type="Pfam" id="PF05726">
    <property type="entry name" value="Pirin_C"/>
    <property type="match status" value="1"/>
</dbReference>
<dbReference type="InterPro" id="IPR008778">
    <property type="entry name" value="Pirin_C_dom"/>
</dbReference>
<dbReference type="CDD" id="cd02909">
    <property type="entry name" value="cupin_pirin_N"/>
    <property type="match status" value="1"/>
</dbReference>
<organism evidence="6 7">
    <name type="scientific">Leptonema illini</name>
    <dbReference type="NCBI Taxonomy" id="183"/>
    <lineage>
        <taxon>Bacteria</taxon>
        <taxon>Pseudomonadati</taxon>
        <taxon>Spirochaetota</taxon>
        <taxon>Spirochaetia</taxon>
        <taxon>Leptospirales</taxon>
        <taxon>Leptospiraceae</taxon>
        <taxon>Leptonema</taxon>
    </lineage>
</organism>
<evidence type="ECO:0000259" key="5">
    <source>
        <dbReference type="Pfam" id="PF05726"/>
    </source>
</evidence>
<feature type="domain" description="Pirin N-terminal" evidence="4">
    <location>
        <begin position="25"/>
        <end position="125"/>
    </location>
</feature>
<feature type="binding site" evidence="2">
    <location>
        <position position="107"/>
    </location>
    <ligand>
        <name>Fe cation</name>
        <dbReference type="ChEBI" id="CHEBI:24875"/>
    </ligand>
</feature>
<dbReference type="Pfam" id="PF02678">
    <property type="entry name" value="Pirin"/>
    <property type="match status" value="1"/>
</dbReference>
<dbReference type="Proteomes" id="UP000460298">
    <property type="component" value="Unassembled WGS sequence"/>
</dbReference>